<evidence type="ECO:0000256" key="4">
    <source>
        <dbReference type="ARBA" id="ARBA00023136"/>
    </source>
</evidence>
<evidence type="ECO:0000259" key="7">
    <source>
        <dbReference type="Pfam" id="PF20684"/>
    </source>
</evidence>
<feature type="transmembrane region" description="Helical" evidence="6">
    <location>
        <begin position="219"/>
        <end position="238"/>
    </location>
</feature>
<evidence type="ECO:0000256" key="1">
    <source>
        <dbReference type="ARBA" id="ARBA00004141"/>
    </source>
</evidence>
<dbReference type="OrthoDB" id="5329176at2759"/>
<gene>
    <name evidence="8" type="ORF">N7492_005373</name>
</gene>
<evidence type="ECO:0000256" key="3">
    <source>
        <dbReference type="ARBA" id="ARBA00022989"/>
    </source>
</evidence>
<feature type="transmembrane region" description="Helical" evidence="6">
    <location>
        <begin position="142"/>
        <end position="163"/>
    </location>
</feature>
<feature type="transmembrane region" description="Helical" evidence="6">
    <location>
        <begin position="258"/>
        <end position="281"/>
    </location>
</feature>
<dbReference type="InterPro" id="IPR052337">
    <property type="entry name" value="SAT4-like"/>
</dbReference>
<feature type="domain" description="Rhodopsin" evidence="7">
    <location>
        <begin position="39"/>
        <end position="283"/>
    </location>
</feature>
<keyword evidence="3 6" id="KW-1133">Transmembrane helix</keyword>
<proteinExistence type="inferred from homology"/>
<evidence type="ECO:0000313" key="9">
    <source>
        <dbReference type="Proteomes" id="UP001146351"/>
    </source>
</evidence>
<feature type="transmembrane region" description="Helical" evidence="6">
    <location>
        <begin position="55"/>
        <end position="86"/>
    </location>
</feature>
<dbReference type="EMBL" id="JAPQKO010000003">
    <property type="protein sequence ID" value="KAJ5172780.1"/>
    <property type="molecule type" value="Genomic_DNA"/>
</dbReference>
<comment type="caution">
    <text evidence="8">The sequence shown here is derived from an EMBL/GenBank/DDBJ whole genome shotgun (WGS) entry which is preliminary data.</text>
</comment>
<sequence>MLGTMPVEALVHLGQNWLGATDIAVQSILLAIAFVVVGLRLWSRRLQRISLQWNDWLVVGATVGVVIMLGRYIVELIAILFCGLGLDSSGVNHSEESTSLIRFHKLAYAGALLRITVVALVQLSILHFYLRRFLQQMIWRGAYILMGLCSALWIATFFATAFICSPPETVWLFKANGHCGDRNMLHTGCAASEVILNGFILLLSIPAVWHMRLPRARKIALAVIYILGVLIITISAVRIKIGSDIDLSGLTHDTACNSLLSCIIPLVGIVVACLPTLAPVVQKIFRTSMLSSTAGPSSHPVSPGYWKTTVLSGAQMEEPEIPLVTVTQPRIAKKLSELAHGQIQITSDWEIHSTRNSARLERDSIRRG</sequence>
<feature type="transmembrane region" description="Helical" evidence="6">
    <location>
        <begin position="106"/>
        <end position="130"/>
    </location>
</feature>
<comment type="subcellular location">
    <subcellularLocation>
        <location evidence="1">Membrane</location>
        <topology evidence="1">Multi-pass membrane protein</topology>
    </subcellularLocation>
</comment>
<protein>
    <recommendedName>
        <fullName evidence="7">Rhodopsin domain-containing protein</fullName>
    </recommendedName>
</protein>
<organism evidence="8 9">
    <name type="scientific">Penicillium capsulatum</name>
    <dbReference type="NCBI Taxonomy" id="69766"/>
    <lineage>
        <taxon>Eukaryota</taxon>
        <taxon>Fungi</taxon>
        <taxon>Dikarya</taxon>
        <taxon>Ascomycota</taxon>
        <taxon>Pezizomycotina</taxon>
        <taxon>Eurotiomycetes</taxon>
        <taxon>Eurotiomycetidae</taxon>
        <taxon>Eurotiales</taxon>
        <taxon>Aspergillaceae</taxon>
        <taxon>Penicillium</taxon>
    </lineage>
</organism>
<evidence type="ECO:0000256" key="5">
    <source>
        <dbReference type="ARBA" id="ARBA00038359"/>
    </source>
</evidence>
<keyword evidence="2 6" id="KW-0812">Transmembrane</keyword>
<accession>A0A9W9LRU4</accession>
<dbReference type="PANTHER" id="PTHR33048:SF47">
    <property type="entry name" value="INTEGRAL MEMBRANE PROTEIN-RELATED"/>
    <property type="match status" value="1"/>
</dbReference>
<reference evidence="8" key="2">
    <citation type="journal article" date="2023" name="IMA Fungus">
        <title>Comparative genomic study of the Penicillium genus elucidates a diverse pangenome and 15 lateral gene transfer events.</title>
        <authorList>
            <person name="Petersen C."/>
            <person name="Sorensen T."/>
            <person name="Nielsen M.R."/>
            <person name="Sondergaard T.E."/>
            <person name="Sorensen J.L."/>
            <person name="Fitzpatrick D.A."/>
            <person name="Frisvad J.C."/>
            <person name="Nielsen K.L."/>
        </authorList>
    </citation>
    <scope>NUCLEOTIDE SEQUENCE</scope>
    <source>
        <strain evidence="8">IBT 21917</strain>
    </source>
</reference>
<evidence type="ECO:0000256" key="6">
    <source>
        <dbReference type="SAM" id="Phobius"/>
    </source>
</evidence>
<comment type="similarity">
    <text evidence="5">Belongs to the SAT4 family.</text>
</comment>
<feature type="transmembrane region" description="Helical" evidence="6">
    <location>
        <begin position="183"/>
        <end position="207"/>
    </location>
</feature>
<name>A0A9W9LRU4_9EURO</name>
<keyword evidence="9" id="KW-1185">Reference proteome</keyword>
<dbReference type="AlphaFoldDB" id="A0A9W9LRU4"/>
<dbReference type="InterPro" id="IPR049326">
    <property type="entry name" value="Rhodopsin_dom_fungi"/>
</dbReference>
<feature type="transmembrane region" description="Helical" evidence="6">
    <location>
        <begin position="23"/>
        <end position="43"/>
    </location>
</feature>
<dbReference type="GO" id="GO:0016020">
    <property type="term" value="C:membrane"/>
    <property type="evidence" value="ECO:0007669"/>
    <property type="project" value="UniProtKB-SubCell"/>
</dbReference>
<dbReference type="Pfam" id="PF20684">
    <property type="entry name" value="Fung_rhodopsin"/>
    <property type="match status" value="1"/>
</dbReference>
<evidence type="ECO:0000256" key="2">
    <source>
        <dbReference type="ARBA" id="ARBA00022692"/>
    </source>
</evidence>
<dbReference type="Proteomes" id="UP001146351">
    <property type="component" value="Unassembled WGS sequence"/>
</dbReference>
<dbReference type="PANTHER" id="PTHR33048">
    <property type="entry name" value="PTH11-LIKE INTEGRAL MEMBRANE PROTEIN (AFU_ORTHOLOGUE AFUA_5G11245)"/>
    <property type="match status" value="1"/>
</dbReference>
<reference evidence="8" key="1">
    <citation type="submission" date="2022-11" db="EMBL/GenBank/DDBJ databases">
        <authorList>
            <person name="Petersen C."/>
        </authorList>
    </citation>
    <scope>NUCLEOTIDE SEQUENCE</scope>
    <source>
        <strain evidence="8">IBT 21917</strain>
    </source>
</reference>
<evidence type="ECO:0000313" key="8">
    <source>
        <dbReference type="EMBL" id="KAJ5172780.1"/>
    </source>
</evidence>
<keyword evidence="4 6" id="KW-0472">Membrane</keyword>